<keyword evidence="3" id="KW-1185">Reference proteome</keyword>
<name>I7B9P6_MYCHA</name>
<protein>
    <submittedName>
        <fullName evidence="2">Uncharacterized protein</fullName>
    </submittedName>
</protein>
<reference evidence="2 3" key="1">
    <citation type="journal article" date="2012" name="J. Bacteriol.">
        <title>Genome Sequence of "Candidatus Mycoplasma haemolamae" Strain Purdue, a Red Blood Cell Pathogen of Alpacas (Vicugna pacos) and Llamas (Lama glama).</title>
        <authorList>
            <person name="Guimaraes A.M."/>
            <person name="Toth B."/>
            <person name="Santos A.P."/>
            <person name="do Nascimento N.C."/>
            <person name="Kritchevsky J.E."/>
            <person name="Messick J.B."/>
        </authorList>
    </citation>
    <scope>NUCLEOTIDE SEQUENCE [LARGE SCALE GENOMIC DNA]</scope>
    <source>
        <strain evidence="2 3">Purdue</strain>
    </source>
</reference>
<dbReference type="HOGENOM" id="CLU_105040_0_0_14"/>
<sequence>MALPLKTICLSLAGVGSTIGGGFGMDYVVRKSVDLTKTKDSTDSVASTGTSEDVSVSTVSSEQEEPDSTVTDVSAEDSFDWEKDTDDDEGDEGEADLESKVNQFSGTLYLTKELDLEWGAGDEHFYKLALKGSDISENQQLSIEVTSTKTEKEIEAFLTIFNGEASVFSDNLGDVLKTLRGNQSKFESFFNKDVFSALMTKLEDLKN</sequence>
<evidence type="ECO:0000313" key="3">
    <source>
        <dbReference type="Proteomes" id="UP000006502"/>
    </source>
</evidence>
<evidence type="ECO:0000256" key="1">
    <source>
        <dbReference type="SAM" id="MobiDB-lite"/>
    </source>
</evidence>
<dbReference type="KEGG" id="mhl:MHLP_01975"/>
<feature type="compositionally biased region" description="Acidic residues" evidence="1">
    <location>
        <begin position="74"/>
        <end position="95"/>
    </location>
</feature>
<reference evidence="3" key="2">
    <citation type="submission" date="2012-07" db="EMBL/GenBank/DDBJ databases">
        <title>Complete genome sequence of 'Candidatus Mycoplasma haemolamae'.</title>
        <authorList>
            <person name="Guimaraes A.M.S."/>
            <person name="Toth B."/>
            <person name="Santos A.P."/>
            <person name="Nascimento N.C."/>
            <person name="Sojka J.E."/>
            <person name="Messick J.B."/>
        </authorList>
    </citation>
    <scope>NUCLEOTIDE SEQUENCE [LARGE SCALE GENOMIC DNA]</scope>
    <source>
        <strain evidence="3">Purdue</strain>
    </source>
</reference>
<dbReference type="AlphaFoldDB" id="I7B9P6"/>
<dbReference type="Proteomes" id="UP000006502">
    <property type="component" value="Chromosome"/>
</dbReference>
<accession>I7B9P6</accession>
<feature type="region of interest" description="Disordered" evidence="1">
    <location>
        <begin position="39"/>
        <end position="95"/>
    </location>
</feature>
<gene>
    <name evidence="2" type="ordered locus">MHLP_01975</name>
</gene>
<dbReference type="PATRIC" id="fig|1212765.3.peg.444"/>
<dbReference type="STRING" id="1212765.MHLP_01975"/>
<evidence type="ECO:0000313" key="2">
    <source>
        <dbReference type="EMBL" id="AFO51975.1"/>
    </source>
</evidence>
<organism evidence="2 3">
    <name type="scientific">Mycoplasma haematolamae (strain Purdue)</name>
    <dbReference type="NCBI Taxonomy" id="1212765"/>
    <lineage>
        <taxon>Bacteria</taxon>
        <taxon>Bacillati</taxon>
        <taxon>Mycoplasmatota</taxon>
        <taxon>Mollicutes</taxon>
        <taxon>Mycoplasmataceae</taxon>
        <taxon>Mycoplasma</taxon>
    </lineage>
</organism>
<dbReference type="EMBL" id="CP003731">
    <property type="protein sequence ID" value="AFO51975.1"/>
    <property type="molecule type" value="Genomic_DNA"/>
</dbReference>
<proteinExistence type="predicted"/>
<feature type="compositionally biased region" description="Low complexity" evidence="1">
    <location>
        <begin position="47"/>
        <end position="61"/>
    </location>
</feature>